<keyword evidence="1" id="KW-0175">Coiled coil</keyword>
<evidence type="ECO:0000313" key="4">
    <source>
        <dbReference type="EMBL" id="GBE59090.1"/>
    </source>
</evidence>
<dbReference type="InterPro" id="IPR036869">
    <property type="entry name" value="J_dom_sf"/>
</dbReference>
<feature type="compositionally biased region" description="Acidic residues" evidence="2">
    <location>
        <begin position="357"/>
        <end position="367"/>
    </location>
</feature>
<evidence type="ECO:0000256" key="1">
    <source>
        <dbReference type="SAM" id="Coils"/>
    </source>
</evidence>
<proteinExistence type="predicted"/>
<feature type="compositionally biased region" description="Basic and acidic residues" evidence="2">
    <location>
        <begin position="17"/>
        <end position="37"/>
    </location>
</feature>
<dbReference type="Gene3D" id="1.10.287.110">
    <property type="entry name" value="DnaJ domain"/>
    <property type="match status" value="1"/>
</dbReference>
<keyword evidence="5" id="KW-1185">Reference proteome</keyword>
<feature type="region of interest" description="Disordered" evidence="2">
    <location>
        <begin position="1"/>
        <end position="37"/>
    </location>
</feature>
<evidence type="ECO:0000259" key="3">
    <source>
        <dbReference type="PROSITE" id="PS50076"/>
    </source>
</evidence>
<dbReference type="PRINTS" id="PR00625">
    <property type="entry name" value="JDOMAIN"/>
</dbReference>
<dbReference type="VEuPathDB" id="PiroplasmaDB:BOVATA_005830"/>
<dbReference type="GeneID" id="39872860"/>
<dbReference type="CDD" id="cd06257">
    <property type="entry name" value="DnaJ"/>
    <property type="match status" value="1"/>
</dbReference>
<feature type="domain" description="J" evidence="3">
    <location>
        <begin position="798"/>
        <end position="878"/>
    </location>
</feature>
<feature type="compositionally biased region" description="Polar residues" evidence="2">
    <location>
        <begin position="52"/>
        <end position="69"/>
    </location>
</feature>
<dbReference type="EMBL" id="BDSA01000001">
    <property type="protein sequence ID" value="GBE59090.1"/>
    <property type="molecule type" value="Genomic_DNA"/>
</dbReference>
<protein>
    <recommendedName>
        <fullName evidence="3">J domain-containing protein</fullName>
    </recommendedName>
</protein>
<dbReference type="PROSITE" id="PS50076">
    <property type="entry name" value="DNAJ_2"/>
    <property type="match status" value="1"/>
</dbReference>
<dbReference type="Gene3D" id="1.25.40.10">
    <property type="entry name" value="Tetratricopeptide repeat domain"/>
    <property type="match status" value="1"/>
</dbReference>
<dbReference type="PANTHER" id="PTHR44200">
    <property type="entry name" value="DNAJ HOMOLOG SUBFAMILY C MEMBER 7"/>
    <property type="match status" value="1"/>
</dbReference>
<dbReference type="InterPro" id="IPR011990">
    <property type="entry name" value="TPR-like_helical_dom_sf"/>
</dbReference>
<dbReference type="SUPFAM" id="SSF48452">
    <property type="entry name" value="TPR-like"/>
    <property type="match status" value="1"/>
</dbReference>
<comment type="caution">
    <text evidence="4">The sequence shown here is derived from an EMBL/GenBank/DDBJ whole genome shotgun (WGS) entry which is preliminary data.</text>
</comment>
<dbReference type="Pfam" id="PF00226">
    <property type="entry name" value="DnaJ"/>
    <property type="match status" value="1"/>
</dbReference>
<sequence>MKHSDKDRMFNATPQESSRRREAGRDGREHVINRGLEKRFHEYLKDLRWGMPNTSYDGETGTRSSTLDKSMSHSRKDEETRGSRSYGSSATEEQRKRMMRLHATVPDSTFAERSAARVSKTRSRRQAADSYVSQLYTTTMDEMLHTGDFFQHAESSSDNAFSIRHDSQTSTDEGSPLVVDHEMHYAAEPDVTRSKQRRERRPYRWYPESDQDTSNNAEVKSPARNAREDSRHSDNDYIFDVEFSYEEADDAKPSYARTDGLPEKDYSELVMSLRTMADRIESMASARDAAQRENEQMRRTLGSQLHLKNQELAHLRNQIREHESEKRDLEARLDALEAKLLRVKSTRRASLPKDQEGADGEETDDSDYTATMPAAVIDAEELDQRSRAYIKTLKTYLYASMGLSSNAAFQSELYRDLRSMQDVVRCGDLVDFINECIRSDAEVLHNRLRHSALRHGINRIFTEGHLPAAANRYPYPQEFERRVVEEIEASHPPRRFSMHPSSKSDAQREKMGVVMNRVVLLSVLKHSDISTLYNYLFTALYYDNFRMVNILKEAVARRFLDFQMAPKYNTRVSHPLMWSFGDSCNATQAYRYMKALDLNFANFPTDPHDGDNLWHRVAKGDAVAVAQTLKPYAIHAEHISTPNNHGKTPLDVAKGKVRTELLALAVVQKAAKGSESYRENDFEGALKMYTDAIEMQMEVLSTDGGDKVIAHDINLGKLYYNKARSLMHLDRWTGTVEACELCVQHIPSYTNAYATCIQAHEKLLDWGNAAKTCYLMRENCGVFDDEKMVALQSQIGATMFQVLGLSSTASPREIKQAFNQLCKLWHPDKIGLDPANVDIKRRAMNQFNRLYEAREKLLDDSTRMLEQSKPETQYKQPEPIVDSVSKGSKSVDASATKIEPLEQHLSKLKSESQDDTAVDDHLVQTAVDRIQKQMNEMHVKA</sequence>
<feature type="coiled-coil region" evidence="1">
    <location>
        <begin position="280"/>
        <end position="346"/>
    </location>
</feature>
<feature type="compositionally biased region" description="Low complexity" evidence="2">
    <location>
        <begin position="882"/>
        <end position="895"/>
    </location>
</feature>
<accession>A0A2H6K7X7</accession>
<dbReference type="InterPro" id="IPR052758">
    <property type="entry name" value="SRC_co-chaperone"/>
</dbReference>
<dbReference type="AlphaFoldDB" id="A0A2H6K7X7"/>
<feature type="region of interest" description="Disordered" evidence="2">
    <location>
        <begin position="184"/>
        <end position="233"/>
    </location>
</feature>
<name>A0A2H6K7X7_9APIC</name>
<reference evidence="4 5" key="1">
    <citation type="journal article" date="2017" name="BMC Genomics">
        <title>Whole-genome assembly of Babesia ovata and comparative genomics between closely related pathogens.</title>
        <authorList>
            <person name="Yamagishi J."/>
            <person name="Asada M."/>
            <person name="Hakimi H."/>
            <person name="Tanaka T.Q."/>
            <person name="Sugimoto C."/>
            <person name="Kawazu S."/>
        </authorList>
    </citation>
    <scope>NUCLEOTIDE SEQUENCE [LARGE SCALE GENOMIC DNA]</scope>
    <source>
        <strain evidence="4 5">Miyake</strain>
    </source>
</reference>
<gene>
    <name evidence="4" type="ORF">BOVATA_005830</name>
</gene>
<dbReference type="SUPFAM" id="SSF46565">
    <property type="entry name" value="Chaperone J-domain"/>
    <property type="match status" value="1"/>
</dbReference>
<evidence type="ECO:0000256" key="2">
    <source>
        <dbReference type="SAM" id="MobiDB-lite"/>
    </source>
</evidence>
<dbReference type="SMART" id="SM00271">
    <property type="entry name" value="DnaJ"/>
    <property type="match status" value="1"/>
</dbReference>
<feature type="compositionally biased region" description="Basic residues" evidence="2">
    <location>
        <begin position="194"/>
        <end position="203"/>
    </location>
</feature>
<feature type="compositionally biased region" description="Basic and acidic residues" evidence="2">
    <location>
        <begin position="70"/>
        <end position="82"/>
    </location>
</feature>
<feature type="region of interest" description="Disordered" evidence="2">
    <location>
        <begin position="347"/>
        <end position="367"/>
    </location>
</feature>
<feature type="region of interest" description="Disordered" evidence="2">
    <location>
        <begin position="109"/>
        <end position="129"/>
    </location>
</feature>
<organism evidence="4 5">
    <name type="scientific">Babesia ovata</name>
    <dbReference type="NCBI Taxonomy" id="189622"/>
    <lineage>
        <taxon>Eukaryota</taxon>
        <taxon>Sar</taxon>
        <taxon>Alveolata</taxon>
        <taxon>Apicomplexa</taxon>
        <taxon>Aconoidasida</taxon>
        <taxon>Piroplasmida</taxon>
        <taxon>Babesiidae</taxon>
        <taxon>Babesia</taxon>
    </lineage>
</organism>
<feature type="compositionally biased region" description="Basic and acidic residues" evidence="2">
    <location>
        <begin position="184"/>
        <end position="193"/>
    </location>
</feature>
<dbReference type="InterPro" id="IPR001623">
    <property type="entry name" value="DnaJ_domain"/>
</dbReference>
<feature type="region of interest" description="Disordered" evidence="2">
    <location>
        <begin position="49"/>
        <end position="96"/>
    </location>
</feature>
<dbReference type="Proteomes" id="UP000236319">
    <property type="component" value="Unassembled WGS sequence"/>
</dbReference>
<dbReference type="PANTHER" id="PTHR44200:SF1">
    <property type="entry name" value="DNAJ HOMOLOG SUBFAMILY C MEMBER 7"/>
    <property type="match status" value="1"/>
</dbReference>
<dbReference type="OrthoDB" id="445556at2759"/>
<feature type="region of interest" description="Disordered" evidence="2">
    <location>
        <begin position="867"/>
        <end position="917"/>
    </location>
</feature>
<evidence type="ECO:0000313" key="5">
    <source>
        <dbReference type="Proteomes" id="UP000236319"/>
    </source>
</evidence>
<feature type="compositionally biased region" description="Basic and acidic residues" evidence="2">
    <location>
        <begin position="899"/>
        <end position="917"/>
    </location>
</feature>
<dbReference type="RefSeq" id="XP_028865333.1">
    <property type="nucleotide sequence ID" value="XM_029009500.1"/>
</dbReference>